<protein>
    <submittedName>
        <fullName evidence="2">DUF3169 family protein</fullName>
    </submittedName>
</protein>
<dbReference type="Gene3D" id="1.20.1250.20">
    <property type="entry name" value="MFS general substrate transporter like domains"/>
    <property type="match status" value="1"/>
</dbReference>
<gene>
    <name evidence="2" type="ORF">GLV84_02725</name>
</gene>
<dbReference type="AlphaFoldDB" id="A0A2T4MEH2"/>
<accession>A0A2T4MEH2</accession>
<feature type="transmembrane region" description="Helical" evidence="1">
    <location>
        <begin position="213"/>
        <end position="232"/>
    </location>
</feature>
<dbReference type="Pfam" id="PF11368">
    <property type="entry name" value="DUF3169"/>
    <property type="match status" value="1"/>
</dbReference>
<evidence type="ECO:0000313" key="3">
    <source>
        <dbReference type="Proteomes" id="UP000646308"/>
    </source>
</evidence>
<feature type="transmembrane region" description="Helical" evidence="1">
    <location>
        <begin position="126"/>
        <end position="147"/>
    </location>
</feature>
<evidence type="ECO:0000313" key="2">
    <source>
        <dbReference type="EMBL" id="NJI01779.1"/>
    </source>
</evidence>
<proteinExistence type="predicted"/>
<dbReference type="SUPFAM" id="SSF103473">
    <property type="entry name" value="MFS general substrate transporter"/>
    <property type="match status" value="1"/>
</dbReference>
<reference evidence="2" key="1">
    <citation type="submission" date="2019-11" db="EMBL/GenBank/DDBJ databases">
        <title>Whole genome comparisons of Staphylococcus agnetis isolates from cattle and chickens.</title>
        <authorList>
            <person name="Rhoads D."/>
            <person name="Shwani A."/>
            <person name="Adkins P."/>
            <person name="Calcutt M."/>
            <person name="Middleton J."/>
        </authorList>
    </citation>
    <scope>NUCLEOTIDE SEQUENCE</scope>
    <source>
        <strain evidence="2">1387</strain>
    </source>
</reference>
<dbReference type="Proteomes" id="UP000646308">
    <property type="component" value="Unassembled WGS sequence"/>
</dbReference>
<feature type="transmembrane region" description="Helical" evidence="1">
    <location>
        <begin position="44"/>
        <end position="65"/>
    </location>
</feature>
<dbReference type="InterPro" id="IPR021509">
    <property type="entry name" value="DUF3169"/>
</dbReference>
<organism evidence="2 3">
    <name type="scientific">Staphylococcus agnetis</name>
    <dbReference type="NCBI Taxonomy" id="985762"/>
    <lineage>
        <taxon>Bacteria</taxon>
        <taxon>Bacillati</taxon>
        <taxon>Bacillota</taxon>
        <taxon>Bacilli</taxon>
        <taxon>Bacillales</taxon>
        <taxon>Staphylococcaceae</taxon>
        <taxon>Staphylococcus</taxon>
    </lineage>
</organism>
<feature type="transmembrane region" description="Helical" evidence="1">
    <location>
        <begin position="7"/>
        <end position="24"/>
    </location>
</feature>
<keyword evidence="1" id="KW-1133">Transmembrane helix</keyword>
<dbReference type="InterPro" id="IPR036259">
    <property type="entry name" value="MFS_trans_sf"/>
</dbReference>
<dbReference type="RefSeq" id="WP_107368527.1">
    <property type="nucleotide sequence ID" value="NZ_CP045927.1"/>
</dbReference>
<name>A0A2T4MEH2_9STAP</name>
<dbReference type="GeneID" id="57692798"/>
<evidence type="ECO:0000256" key="1">
    <source>
        <dbReference type="SAM" id="Phobius"/>
    </source>
</evidence>
<sequence>MKIGRYLLYLLVGGVIGGIIGGLLGETNGLRFITEYHLESHTVIQTIGIGAILCLLGLIVCILFLQKKALKYKNQLDAHIEEDIADTIETKASLKFMNVSLVIYLAYLIAFLVLLIYVVANVSDDFILYPIIAFLTVSIGTIPYSFFIRKYDPRLPKLGEKHYTEKMLAPMDEGERHITLISMFKIYYINLCLLMIGIFLLGIFSILSGVNQTFGLIILILLFAYNTFGYLLRIRQYYQ</sequence>
<keyword evidence="1" id="KW-0472">Membrane</keyword>
<keyword evidence="1" id="KW-0812">Transmembrane</keyword>
<feature type="transmembrane region" description="Helical" evidence="1">
    <location>
        <begin position="186"/>
        <end position="207"/>
    </location>
</feature>
<dbReference type="EMBL" id="WMFL01000041">
    <property type="protein sequence ID" value="NJI01779.1"/>
    <property type="molecule type" value="Genomic_DNA"/>
</dbReference>
<feature type="transmembrane region" description="Helical" evidence="1">
    <location>
        <begin position="101"/>
        <end position="120"/>
    </location>
</feature>
<comment type="caution">
    <text evidence="2">The sequence shown here is derived from an EMBL/GenBank/DDBJ whole genome shotgun (WGS) entry which is preliminary data.</text>
</comment>